<dbReference type="InterPro" id="IPR011006">
    <property type="entry name" value="CheY-like_superfamily"/>
</dbReference>
<feature type="domain" description="Response regulatory" evidence="6">
    <location>
        <begin position="6"/>
        <end position="124"/>
    </location>
</feature>
<evidence type="ECO:0000256" key="1">
    <source>
        <dbReference type="ARBA" id="ARBA00018672"/>
    </source>
</evidence>
<evidence type="ECO:0000256" key="2">
    <source>
        <dbReference type="ARBA" id="ARBA00022553"/>
    </source>
</evidence>
<dbReference type="Proteomes" id="UP000007177">
    <property type="component" value="Chromosome"/>
</dbReference>
<dbReference type="HOGENOM" id="CLU_000445_69_15_9"/>
<sequence>MNNQIACYIADDSSLIRKIMSGICDEMGLSVLAEYENGDSMYESLTMLERTSPDVIFLDINMPGRSGKDLLDLLLDLNPEFIIIIVSSVDDTLLIKECLELGASNFIHKNTGKNAMKEIITTTLKNNGLV</sequence>
<dbReference type="PANTHER" id="PTHR44591:SF14">
    <property type="entry name" value="PROTEIN PILG"/>
    <property type="match status" value="1"/>
</dbReference>
<dbReference type="PANTHER" id="PTHR44591">
    <property type="entry name" value="STRESS RESPONSE REGULATOR PROTEIN 1"/>
    <property type="match status" value="1"/>
</dbReference>
<proteinExistence type="predicted"/>
<accession>H6LCL0</accession>
<keyword evidence="8" id="KW-1185">Reference proteome</keyword>
<keyword evidence="2 5" id="KW-0597">Phosphoprotein</keyword>
<evidence type="ECO:0000313" key="7">
    <source>
        <dbReference type="EMBL" id="AFA47792.1"/>
    </source>
</evidence>
<dbReference type="eggNOG" id="COG2197">
    <property type="taxonomic scope" value="Bacteria"/>
</dbReference>
<dbReference type="RefSeq" id="WP_014355395.1">
    <property type="nucleotide sequence ID" value="NC_016894.1"/>
</dbReference>
<evidence type="ECO:0000256" key="3">
    <source>
        <dbReference type="ARBA" id="ARBA00023012"/>
    </source>
</evidence>
<dbReference type="Gene3D" id="3.40.50.2300">
    <property type="match status" value="1"/>
</dbReference>
<dbReference type="GO" id="GO:0000160">
    <property type="term" value="P:phosphorelay signal transduction system"/>
    <property type="evidence" value="ECO:0007669"/>
    <property type="project" value="UniProtKB-KW"/>
</dbReference>
<keyword evidence="3" id="KW-0902">Two-component regulatory system</keyword>
<dbReference type="InterPro" id="IPR050595">
    <property type="entry name" value="Bact_response_regulator"/>
</dbReference>
<evidence type="ECO:0000259" key="6">
    <source>
        <dbReference type="PROSITE" id="PS50110"/>
    </source>
</evidence>
<dbReference type="SUPFAM" id="SSF52172">
    <property type="entry name" value="CheY-like"/>
    <property type="match status" value="1"/>
</dbReference>
<evidence type="ECO:0000313" key="8">
    <source>
        <dbReference type="Proteomes" id="UP000007177"/>
    </source>
</evidence>
<dbReference type="KEGG" id="awo:Awo_c10060"/>
<dbReference type="PROSITE" id="PS50110">
    <property type="entry name" value="RESPONSE_REGULATORY"/>
    <property type="match status" value="1"/>
</dbReference>
<gene>
    <name evidence="7" type="ordered locus">Awo_c10060</name>
</gene>
<dbReference type="AlphaFoldDB" id="H6LCL0"/>
<feature type="modified residue" description="4-aspartylphosphate" evidence="5">
    <location>
        <position position="59"/>
    </location>
</feature>
<comment type="function">
    <text evidence="4">May play the central regulatory role in sporulation. It may be an element of the effector pathway responsible for the activation of sporulation genes in response to nutritional stress. Spo0A may act in concert with spo0H (a sigma factor) to control the expression of some genes that are critical to the sporulation process.</text>
</comment>
<organism evidence="7 8">
    <name type="scientific">Acetobacterium woodii (strain ATCC 29683 / DSM 1030 / JCM 2381 / KCTC 1655 / WB1)</name>
    <dbReference type="NCBI Taxonomy" id="931626"/>
    <lineage>
        <taxon>Bacteria</taxon>
        <taxon>Bacillati</taxon>
        <taxon>Bacillota</taxon>
        <taxon>Clostridia</taxon>
        <taxon>Eubacteriales</taxon>
        <taxon>Eubacteriaceae</taxon>
        <taxon>Acetobacterium</taxon>
    </lineage>
</organism>
<evidence type="ECO:0000256" key="4">
    <source>
        <dbReference type="ARBA" id="ARBA00024867"/>
    </source>
</evidence>
<dbReference type="EMBL" id="CP002987">
    <property type="protein sequence ID" value="AFA47792.1"/>
    <property type="molecule type" value="Genomic_DNA"/>
</dbReference>
<reference evidence="7 8" key="2">
    <citation type="journal article" date="2012" name="PLoS ONE">
        <title>An ancient pathway combining carbon dioxide fixation with the generation and utilization of a sodium ion gradient for ATP synthesis.</title>
        <authorList>
            <person name="Poehlein A."/>
            <person name="Schmidt S."/>
            <person name="Kaster A.K."/>
            <person name="Goenrich M."/>
            <person name="Vollmers J."/>
            <person name="Thurmer A."/>
            <person name="Bertsch J."/>
            <person name="Schuchmann K."/>
            <person name="Voigt B."/>
            <person name="Hecker M."/>
            <person name="Daniel R."/>
            <person name="Thauer R.K."/>
            <person name="Gottschalk G."/>
            <person name="Muller V."/>
        </authorList>
    </citation>
    <scope>NUCLEOTIDE SEQUENCE [LARGE SCALE GENOMIC DNA]</scope>
    <source>
        <strain evidence="8">ATCC 29683 / DSM 1030 / JCM 2381 / KCTC 1655 / WB1</strain>
    </source>
</reference>
<dbReference type="InterPro" id="IPR001789">
    <property type="entry name" value="Sig_transdc_resp-reg_receiver"/>
</dbReference>
<reference evidence="8" key="1">
    <citation type="submission" date="2011-07" db="EMBL/GenBank/DDBJ databases">
        <title>Complete genome sequence of Acetobacterium woodii.</title>
        <authorList>
            <person name="Poehlein A."/>
            <person name="Schmidt S."/>
            <person name="Kaster A.-K."/>
            <person name="Goenrich M."/>
            <person name="Vollmers J."/>
            <person name="Thuermer A."/>
            <person name="Gottschalk G."/>
            <person name="Thauer R.K."/>
            <person name="Daniel R."/>
            <person name="Mueller V."/>
        </authorList>
    </citation>
    <scope>NUCLEOTIDE SEQUENCE [LARGE SCALE GENOMIC DNA]</scope>
    <source>
        <strain evidence="8">ATCC 29683 / DSM 1030 / JCM 2381 / KCTC 1655 / WB1</strain>
    </source>
</reference>
<dbReference type="InterPro" id="IPR058245">
    <property type="entry name" value="NreC/VraR/RcsB-like_REC"/>
</dbReference>
<dbReference type="SMART" id="SM00448">
    <property type="entry name" value="REC"/>
    <property type="match status" value="1"/>
</dbReference>
<name>H6LCL0_ACEWD</name>
<dbReference type="OrthoDB" id="9788600at2"/>
<dbReference type="CDD" id="cd17535">
    <property type="entry name" value="REC_NarL-like"/>
    <property type="match status" value="1"/>
</dbReference>
<protein>
    <recommendedName>
        <fullName evidence="1">Stage 0 sporulation protein A homolog</fullName>
    </recommendedName>
</protein>
<evidence type="ECO:0000256" key="5">
    <source>
        <dbReference type="PROSITE-ProRule" id="PRU00169"/>
    </source>
</evidence>
<dbReference type="STRING" id="931626.Awo_c10060"/>
<dbReference type="Pfam" id="PF00072">
    <property type="entry name" value="Response_reg"/>
    <property type="match status" value="1"/>
</dbReference>